<comment type="caution">
    <text evidence="2">The sequence shown here is derived from an EMBL/GenBank/DDBJ whole genome shotgun (WGS) entry which is preliminary data.</text>
</comment>
<proteinExistence type="predicted"/>
<feature type="transmembrane region" description="Helical" evidence="1">
    <location>
        <begin position="49"/>
        <end position="67"/>
    </location>
</feature>
<feature type="transmembrane region" description="Helical" evidence="1">
    <location>
        <begin position="187"/>
        <end position="207"/>
    </location>
</feature>
<keyword evidence="1" id="KW-0812">Transmembrane</keyword>
<keyword evidence="1" id="KW-0472">Membrane</keyword>
<keyword evidence="1" id="KW-1133">Transmembrane helix</keyword>
<organism evidence="2 3">
    <name type="scientific">Pseudonocardia humida</name>
    <dbReference type="NCBI Taxonomy" id="2800819"/>
    <lineage>
        <taxon>Bacteria</taxon>
        <taxon>Bacillati</taxon>
        <taxon>Actinomycetota</taxon>
        <taxon>Actinomycetes</taxon>
        <taxon>Pseudonocardiales</taxon>
        <taxon>Pseudonocardiaceae</taxon>
        <taxon>Pseudonocardia</taxon>
    </lineage>
</organism>
<feature type="transmembrane region" description="Helical" evidence="1">
    <location>
        <begin position="161"/>
        <end position="181"/>
    </location>
</feature>
<reference evidence="2" key="1">
    <citation type="submission" date="2021-04" db="EMBL/GenBank/DDBJ databases">
        <title>Pseudonocardia sp. nov., isolated from sandy soil of mangrove forest.</title>
        <authorList>
            <person name="Zan Z."/>
            <person name="Huang R."/>
            <person name="Liu W."/>
        </authorList>
    </citation>
    <scope>NUCLEOTIDE SEQUENCE</scope>
    <source>
        <strain evidence="2">S2-4</strain>
    </source>
</reference>
<evidence type="ECO:0000256" key="1">
    <source>
        <dbReference type="SAM" id="Phobius"/>
    </source>
</evidence>
<accession>A0ABT1A6F5</accession>
<dbReference type="Proteomes" id="UP001165283">
    <property type="component" value="Unassembled WGS sequence"/>
</dbReference>
<feature type="transmembrane region" description="Helical" evidence="1">
    <location>
        <begin position="219"/>
        <end position="238"/>
    </location>
</feature>
<name>A0ABT1A6F5_9PSEU</name>
<evidence type="ECO:0000313" key="3">
    <source>
        <dbReference type="Proteomes" id="UP001165283"/>
    </source>
</evidence>
<gene>
    <name evidence="2" type="ORF">KDL28_26380</name>
</gene>
<dbReference type="RefSeq" id="WP_252442727.1">
    <property type="nucleotide sequence ID" value="NZ_JAGSOV010000056.1"/>
</dbReference>
<feature type="transmembrane region" description="Helical" evidence="1">
    <location>
        <begin position="128"/>
        <end position="149"/>
    </location>
</feature>
<protein>
    <submittedName>
        <fullName evidence="2">Uncharacterized protein</fullName>
    </submittedName>
</protein>
<evidence type="ECO:0000313" key="2">
    <source>
        <dbReference type="EMBL" id="MCO1658597.1"/>
    </source>
</evidence>
<keyword evidence="3" id="KW-1185">Reference proteome</keyword>
<feature type="transmembrane region" description="Helical" evidence="1">
    <location>
        <begin position="74"/>
        <end position="93"/>
    </location>
</feature>
<sequence length="240" mass="26280">MPSRTAVMTRMNRLFTAASLAVVLVSVERFSFTTEVFLEPARFLRLHELVQMTVIIPITAAVLALMLHEVSRRFRALSLGPFLLFVVGAYFYATGNGVHELGSFTLQTHCDFDEPTGDLCAGLFINDFYTGNTMFFAGALLMNLAVLVVERRNPAEPMGRGALAVLVVNALVFALAVLAYAAFDRVVVGLVFAVVMAVVALGFLVPVRGRYRRFPFTTYTALTYVVGTIASLLVRLLSVV</sequence>
<dbReference type="EMBL" id="JAGSOV010000056">
    <property type="protein sequence ID" value="MCO1658597.1"/>
    <property type="molecule type" value="Genomic_DNA"/>
</dbReference>